<evidence type="ECO:0000313" key="2">
    <source>
        <dbReference type="EMBL" id="KEH31060.1"/>
    </source>
</evidence>
<dbReference type="EnsemblPlants" id="KEH31060">
    <property type="protein sequence ID" value="KEH31060"/>
    <property type="gene ID" value="MTR_4g088765"/>
</dbReference>
<reference evidence="2 4" key="1">
    <citation type="journal article" date="2011" name="Nature">
        <title>The Medicago genome provides insight into the evolution of rhizobial symbioses.</title>
        <authorList>
            <person name="Young N.D."/>
            <person name="Debelle F."/>
            <person name="Oldroyd G.E."/>
            <person name="Geurts R."/>
            <person name="Cannon S.B."/>
            <person name="Udvardi M.K."/>
            <person name="Benedito V.A."/>
            <person name="Mayer K.F."/>
            <person name="Gouzy J."/>
            <person name="Schoof H."/>
            <person name="Van de Peer Y."/>
            <person name="Proost S."/>
            <person name="Cook D.R."/>
            <person name="Meyers B.C."/>
            <person name="Spannagl M."/>
            <person name="Cheung F."/>
            <person name="De Mita S."/>
            <person name="Krishnakumar V."/>
            <person name="Gundlach H."/>
            <person name="Zhou S."/>
            <person name="Mudge J."/>
            <person name="Bharti A.K."/>
            <person name="Murray J.D."/>
            <person name="Naoumkina M.A."/>
            <person name="Rosen B."/>
            <person name="Silverstein K.A."/>
            <person name="Tang H."/>
            <person name="Rombauts S."/>
            <person name="Zhao P.X."/>
            <person name="Zhou P."/>
            <person name="Barbe V."/>
            <person name="Bardou P."/>
            <person name="Bechner M."/>
            <person name="Bellec A."/>
            <person name="Berger A."/>
            <person name="Berges H."/>
            <person name="Bidwell S."/>
            <person name="Bisseling T."/>
            <person name="Choisne N."/>
            <person name="Couloux A."/>
            <person name="Denny R."/>
            <person name="Deshpande S."/>
            <person name="Dai X."/>
            <person name="Doyle J.J."/>
            <person name="Dudez A.M."/>
            <person name="Farmer A.D."/>
            <person name="Fouteau S."/>
            <person name="Franken C."/>
            <person name="Gibelin C."/>
            <person name="Gish J."/>
            <person name="Goldstein S."/>
            <person name="Gonzalez A.J."/>
            <person name="Green P.J."/>
            <person name="Hallab A."/>
            <person name="Hartog M."/>
            <person name="Hua A."/>
            <person name="Humphray S.J."/>
            <person name="Jeong D.H."/>
            <person name="Jing Y."/>
            <person name="Jocker A."/>
            <person name="Kenton S.M."/>
            <person name="Kim D.J."/>
            <person name="Klee K."/>
            <person name="Lai H."/>
            <person name="Lang C."/>
            <person name="Lin S."/>
            <person name="Macmil S.L."/>
            <person name="Magdelenat G."/>
            <person name="Matthews L."/>
            <person name="McCorrison J."/>
            <person name="Monaghan E.L."/>
            <person name="Mun J.H."/>
            <person name="Najar F.Z."/>
            <person name="Nicholson C."/>
            <person name="Noirot C."/>
            <person name="O'Bleness M."/>
            <person name="Paule C.R."/>
            <person name="Poulain J."/>
            <person name="Prion F."/>
            <person name="Qin B."/>
            <person name="Qu C."/>
            <person name="Retzel E.F."/>
            <person name="Riddle C."/>
            <person name="Sallet E."/>
            <person name="Samain S."/>
            <person name="Samson N."/>
            <person name="Sanders I."/>
            <person name="Saurat O."/>
            <person name="Scarpelli C."/>
            <person name="Schiex T."/>
            <person name="Segurens B."/>
            <person name="Severin A.J."/>
            <person name="Sherrier D.J."/>
            <person name="Shi R."/>
            <person name="Sims S."/>
            <person name="Singer S.R."/>
            <person name="Sinharoy S."/>
            <person name="Sterck L."/>
            <person name="Viollet A."/>
            <person name="Wang B.B."/>
            <person name="Wang K."/>
            <person name="Wang M."/>
            <person name="Wang X."/>
            <person name="Warfsmann J."/>
            <person name="Weissenbach J."/>
            <person name="White D.D."/>
            <person name="White J.D."/>
            <person name="Wiley G.B."/>
            <person name="Wincker P."/>
            <person name="Xing Y."/>
            <person name="Yang L."/>
            <person name="Yao Z."/>
            <person name="Ying F."/>
            <person name="Zhai J."/>
            <person name="Zhou L."/>
            <person name="Zuber A."/>
            <person name="Denarie J."/>
            <person name="Dixon R.A."/>
            <person name="May G.D."/>
            <person name="Schwartz D.C."/>
            <person name="Rogers J."/>
            <person name="Quetier F."/>
            <person name="Town C.D."/>
            <person name="Roe B.A."/>
        </authorList>
    </citation>
    <scope>NUCLEOTIDE SEQUENCE [LARGE SCALE GENOMIC DNA]</scope>
    <source>
        <strain evidence="2">A17</strain>
        <strain evidence="3 4">cv. Jemalong A17</strain>
    </source>
</reference>
<dbReference type="AlphaFoldDB" id="A0A072UYX2"/>
<feature type="transmembrane region" description="Helical" evidence="1">
    <location>
        <begin position="90"/>
        <end position="111"/>
    </location>
</feature>
<keyword evidence="1" id="KW-0472">Membrane</keyword>
<dbReference type="HOGENOM" id="CLU_2088425_0_0_1"/>
<keyword evidence="2" id="KW-0808">Transferase</keyword>
<organism evidence="2 4">
    <name type="scientific">Medicago truncatula</name>
    <name type="common">Barrel medic</name>
    <name type="synonym">Medicago tribuloides</name>
    <dbReference type="NCBI Taxonomy" id="3880"/>
    <lineage>
        <taxon>Eukaryota</taxon>
        <taxon>Viridiplantae</taxon>
        <taxon>Streptophyta</taxon>
        <taxon>Embryophyta</taxon>
        <taxon>Tracheophyta</taxon>
        <taxon>Spermatophyta</taxon>
        <taxon>Magnoliopsida</taxon>
        <taxon>eudicotyledons</taxon>
        <taxon>Gunneridae</taxon>
        <taxon>Pentapetalae</taxon>
        <taxon>rosids</taxon>
        <taxon>fabids</taxon>
        <taxon>Fabales</taxon>
        <taxon>Fabaceae</taxon>
        <taxon>Papilionoideae</taxon>
        <taxon>50 kb inversion clade</taxon>
        <taxon>NPAAA clade</taxon>
        <taxon>Hologalegina</taxon>
        <taxon>IRL clade</taxon>
        <taxon>Trifolieae</taxon>
        <taxon>Medicago</taxon>
    </lineage>
</organism>
<gene>
    <name evidence="2" type="ordered locus">MTR_4g088765</name>
</gene>
<sequence length="117" mass="13721">MAQSLIFTVKRREPELITPSNSTPHEIKSLSNIDDQDSLRWQVPGIQFYNYDPIMEGKDLVDVIRKAIAKTLVRLFFLAFVLWLSRHSVFYSFLVLVLMFSAVPEFYFIFVKMKKKA</sequence>
<dbReference type="EMBL" id="CM001220">
    <property type="protein sequence ID" value="KEH31060.1"/>
    <property type="molecule type" value="Genomic_DNA"/>
</dbReference>
<dbReference type="InterPro" id="IPR023213">
    <property type="entry name" value="CAT-like_dom_sf"/>
</dbReference>
<dbReference type="GO" id="GO:0016740">
    <property type="term" value="F:transferase activity"/>
    <property type="evidence" value="ECO:0007669"/>
    <property type="project" value="UniProtKB-KW"/>
</dbReference>
<dbReference type="STRING" id="3880.A0A072UYX2"/>
<keyword evidence="1" id="KW-0812">Transmembrane</keyword>
<feature type="transmembrane region" description="Helical" evidence="1">
    <location>
        <begin position="67"/>
        <end position="84"/>
    </location>
</feature>
<keyword evidence="4" id="KW-1185">Reference proteome</keyword>
<accession>A0A072UYX2</accession>
<protein>
    <submittedName>
        <fullName evidence="2">Transferase family protein</fullName>
    </submittedName>
</protein>
<evidence type="ECO:0000256" key="1">
    <source>
        <dbReference type="SAM" id="Phobius"/>
    </source>
</evidence>
<proteinExistence type="predicted"/>
<evidence type="ECO:0000313" key="4">
    <source>
        <dbReference type="Proteomes" id="UP000002051"/>
    </source>
</evidence>
<keyword evidence="1" id="KW-1133">Transmembrane helix</keyword>
<reference evidence="2 4" key="2">
    <citation type="journal article" date="2014" name="BMC Genomics">
        <title>An improved genome release (version Mt4.0) for the model legume Medicago truncatula.</title>
        <authorList>
            <person name="Tang H."/>
            <person name="Krishnakumar V."/>
            <person name="Bidwell S."/>
            <person name="Rosen B."/>
            <person name="Chan A."/>
            <person name="Zhou S."/>
            <person name="Gentzbittel L."/>
            <person name="Childs K.L."/>
            <person name="Yandell M."/>
            <person name="Gundlach H."/>
            <person name="Mayer K.F."/>
            <person name="Schwartz D.C."/>
            <person name="Town C.D."/>
        </authorList>
    </citation>
    <scope>GENOME REANNOTATION</scope>
    <source>
        <strain evidence="2">A17</strain>
        <strain evidence="3 4">cv. Jemalong A17</strain>
    </source>
</reference>
<evidence type="ECO:0000313" key="3">
    <source>
        <dbReference type="EnsemblPlants" id="KEH31060"/>
    </source>
</evidence>
<dbReference type="Proteomes" id="UP000002051">
    <property type="component" value="Chromosome 4"/>
</dbReference>
<reference evidence="3" key="3">
    <citation type="submission" date="2015-04" db="UniProtKB">
        <authorList>
            <consortium name="EnsemblPlants"/>
        </authorList>
    </citation>
    <scope>IDENTIFICATION</scope>
    <source>
        <strain evidence="3">cv. Jemalong A17</strain>
    </source>
</reference>
<name>A0A072UYX2_MEDTR</name>
<dbReference type="Gene3D" id="3.30.559.10">
    <property type="entry name" value="Chloramphenicol acetyltransferase-like domain"/>
    <property type="match status" value="1"/>
</dbReference>